<reference evidence="1" key="1">
    <citation type="journal article" date="2023" name="Nat. Microbiol.">
        <title>Babesia duncani multi-omics identifies virulence factors and drug targets.</title>
        <authorList>
            <person name="Singh P."/>
            <person name="Lonardi S."/>
            <person name="Liang Q."/>
            <person name="Vydyam P."/>
            <person name="Khabirova E."/>
            <person name="Fang T."/>
            <person name="Gihaz S."/>
            <person name="Thekkiniath J."/>
            <person name="Munshi M."/>
            <person name="Abel S."/>
            <person name="Ciampossin L."/>
            <person name="Batugedara G."/>
            <person name="Gupta M."/>
            <person name="Lu X.M."/>
            <person name="Lenz T."/>
            <person name="Chakravarty S."/>
            <person name="Cornillot E."/>
            <person name="Hu Y."/>
            <person name="Ma W."/>
            <person name="Gonzalez L.M."/>
            <person name="Sanchez S."/>
            <person name="Estrada K."/>
            <person name="Sanchez-Flores A."/>
            <person name="Montero E."/>
            <person name="Harb O.S."/>
            <person name="Le Roch K.G."/>
            <person name="Mamoun C.B."/>
        </authorList>
    </citation>
    <scope>NUCLEOTIDE SEQUENCE</scope>
    <source>
        <strain evidence="1">WA1</strain>
    </source>
</reference>
<gene>
    <name evidence="1" type="ORF">BdWA1_002455</name>
</gene>
<dbReference type="RefSeq" id="XP_067802700.1">
    <property type="nucleotide sequence ID" value="XM_067947478.1"/>
</dbReference>
<keyword evidence="2" id="KW-1185">Reference proteome</keyword>
<protein>
    <submittedName>
        <fullName evidence="1">Uncharacterized protein</fullName>
    </submittedName>
</protein>
<dbReference type="EMBL" id="JALLKP010000003">
    <property type="protein sequence ID" value="KAK2195857.1"/>
    <property type="molecule type" value="Genomic_DNA"/>
</dbReference>
<sequence length="642" mass="74734">MNELDAVLSSLVKDRIRHYELVKVHINNNVRKLYTIVADKGIYLVMCNLSCIVKGGIIKHEHISSLYMNSEGTLITLELKNTQLPIQDNEGITRIKFETLYHTPLFEAIKTFVETSYMLLNYKEPKSAPIPNVEFEKTLSPFIGYKRNQHSIQEIVYDYKMTEDPMDDLCLYARGFLQTIKSEIIENGENKTYFAPYIILMDGIRFKKMNLNNDIAKWSCYHVFLRTKSKIIALFVHRRQCMFYRIFTMPRFTTNVGYIPRHLREMRCCNTTKFVQINSTFVDADETQLLNELYITGDSFTSINQKFFWHKDLIQIRLDNLRFEYDMYQHLKMSFGMLPSYFKLIKGFIGSLLKMLPSNAIDKAYTSSGIPGVGTITETKTRRVLINNFTMRLADYIVYCMDEMVLGVQLSVATFTRHYREMDSYNKGKLKAAIAYLMHFRPLDMTSDYSPALFDKIIETYKSPRTIFEWRHVIFNQYAVTRFLEEGFISVQFDKTQDQIDKSQWDGYVHLLTKIIELVDKYEIQKKISLKIMQLPIPIPLTYLPLANSLVAMLRNKHSLDRIVPTLLSLLINFAFQQAEFKLMTNLTKIPKHQEAFIQAGVLSNLQIVLENYGFNNAEIVAHAAGVLGQLCNSKFTIADTR</sequence>
<name>A0AAD9PK06_9APIC</name>
<comment type="caution">
    <text evidence="1">The sequence shown here is derived from an EMBL/GenBank/DDBJ whole genome shotgun (WGS) entry which is preliminary data.</text>
</comment>
<dbReference type="KEGG" id="bdw:94336753"/>
<dbReference type="Proteomes" id="UP001214638">
    <property type="component" value="Unassembled WGS sequence"/>
</dbReference>
<dbReference type="AlphaFoldDB" id="A0AAD9PK06"/>
<organism evidence="1 2">
    <name type="scientific">Babesia duncani</name>
    <dbReference type="NCBI Taxonomy" id="323732"/>
    <lineage>
        <taxon>Eukaryota</taxon>
        <taxon>Sar</taxon>
        <taxon>Alveolata</taxon>
        <taxon>Apicomplexa</taxon>
        <taxon>Aconoidasida</taxon>
        <taxon>Piroplasmida</taxon>
        <taxon>Babesiidae</taxon>
        <taxon>Babesia</taxon>
    </lineage>
</organism>
<accession>A0AAD9PK06</accession>
<dbReference type="GeneID" id="94336753"/>
<evidence type="ECO:0000313" key="1">
    <source>
        <dbReference type="EMBL" id="KAK2195857.1"/>
    </source>
</evidence>
<evidence type="ECO:0000313" key="2">
    <source>
        <dbReference type="Proteomes" id="UP001214638"/>
    </source>
</evidence>
<proteinExistence type="predicted"/>